<proteinExistence type="predicted"/>
<sequence length="170" mass="19737">MRRDTSRSANDLNRPEGNSLLENYDVHDIAESYVIQRLEDLGFRVEAWGMDKRHDNDGLLFEDDRVDLKVFDGDELVLLVEVKSKSAPHYMGSLNKRHIDKYCRIAESESVPTYIAWCRIDADSVKDTFITPCVDKPSLIEKKFTFPDGNKGVQISPFYQYTWDVIERLK</sequence>
<accession>A0AAE8Y0M9</accession>
<dbReference type="EMBL" id="MZ334525">
    <property type="protein sequence ID" value="UBF23194.1"/>
    <property type="molecule type" value="Genomic_DNA"/>
</dbReference>
<evidence type="ECO:0000313" key="1">
    <source>
        <dbReference type="EMBL" id="UBF23194.1"/>
    </source>
</evidence>
<keyword evidence="2" id="KW-1185">Reference proteome</keyword>
<organism evidence="1 2">
    <name type="scientific">Haloarcula tailed virus 2</name>
    <dbReference type="NCBI Taxonomy" id="2877989"/>
    <lineage>
        <taxon>Viruses</taxon>
        <taxon>Duplodnaviria</taxon>
        <taxon>Heunggongvirae</taxon>
        <taxon>Uroviricota</taxon>
        <taxon>Caudoviricetes</taxon>
        <taxon>Thumleimavirales</taxon>
        <taxon>Soleiviridae</taxon>
        <taxon>Eilatmyovirus</taxon>
        <taxon>Eilatmyovirus salis</taxon>
        <taxon>Eilatmyovirus HATV2</taxon>
    </lineage>
</organism>
<reference evidence="1" key="1">
    <citation type="submission" date="2021-05" db="EMBL/GenBank/DDBJ databases">
        <title>Diversity, taxonomy and evolution of archaeal viruses of the class Caudoviricetes.</title>
        <authorList>
            <person name="Liu Y."/>
            <person name="Demina T.A."/>
            <person name="Roux S."/>
            <person name="Aiewsakun P."/>
            <person name="Kazlauskas D."/>
            <person name="Simmonds P."/>
            <person name="Prangishvili D."/>
            <person name="Oksanen H.M."/>
            <person name="Krupovic M."/>
        </authorList>
    </citation>
    <scope>NUCLEOTIDE SEQUENCE</scope>
    <source>
        <strain evidence="1">HATV-2/44</strain>
    </source>
</reference>
<name>A0AAE8Y0M9_9CAUD</name>
<gene>
    <name evidence="1" type="ORF">HATV-2_gp43</name>
</gene>
<dbReference type="Proteomes" id="UP000827814">
    <property type="component" value="Segment"/>
</dbReference>
<protein>
    <submittedName>
        <fullName evidence="1">Holliday junction resolvase</fullName>
    </submittedName>
</protein>
<evidence type="ECO:0000313" key="2">
    <source>
        <dbReference type="Proteomes" id="UP000827814"/>
    </source>
</evidence>